<gene>
    <name evidence="1" type="ORF">PENFLA_c015G07620</name>
</gene>
<sequence>MLADESTFFYERIINEAELASRYRPIGAAYVVPCLVVAFD</sequence>
<protein>
    <submittedName>
        <fullName evidence="1">Uncharacterized protein</fullName>
    </submittedName>
</protein>
<dbReference type="EMBL" id="MLQL01000015">
    <property type="protein sequence ID" value="OQE20933.1"/>
    <property type="molecule type" value="Genomic_DNA"/>
</dbReference>
<proteinExistence type="predicted"/>
<accession>A0A1V6T590</accession>
<name>A0A1V6T590_9EURO</name>
<dbReference type="AlphaFoldDB" id="A0A1V6T590"/>
<dbReference type="Proteomes" id="UP000191342">
    <property type="component" value="Unassembled WGS sequence"/>
</dbReference>
<reference evidence="2" key="1">
    <citation type="journal article" date="2017" name="Nat. Microbiol.">
        <title>Global analysis of biosynthetic gene clusters reveals vast potential of secondary metabolite production in Penicillium species.</title>
        <authorList>
            <person name="Nielsen J.C."/>
            <person name="Grijseels S."/>
            <person name="Prigent S."/>
            <person name="Ji B."/>
            <person name="Dainat J."/>
            <person name="Nielsen K.F."/>
            <person name="Frisvad J.C."/>
            <person name="Workman M."/>
            <person name="Nielsen J."/>
        </authorList>
    </citation>
    <scope>NUCLEOTIDE SEQUENCE [LARGE SCALE GENOMIC DNA]</scope>
    <source>
        <strain evidence="2">IBT 14082</strain>
    </source>
</reference>
<dbReference type="OrthoDB" id="4314040at2759"/>
<evidence type="ECO:0000313" key="2">
    <source>
        <dbReference type="Proteomes" id="UP000191342"/>
    </source>
</evidence>
<comment type="caution">
    <text evidence="1">The sequence shown here is derived from an EMBL/GenBank/DDBJ whole genome shotgun (WGS) entry which is preliminary data.</text>
</comment>
<keyword evidence="2" id="KW-1185">Reference proteome</keyword>
<evidence type="ECO:0000313" key="1">
    <source>
        <dbReference type="EMBL" id="OQE20933.1"/>
    </source>
</evidence>
<organism evidence="1 2">
    <name type="scientific">Penicillium flavigenum</name>
    <dbReference type="NCBI Taxonomy" id="254877"/>
    <lineage>
        <taxon>Eukaryota</taxon>
        <taxon>Fungi</taxon>
        <taxon>Dikarya</taxon>
        <taxon>Ascomycota</taxon>
        <taxon>Pezizomycotina</taxon>
        <taxon>Eurotiomycetes</taxon>
        <taxon>Eurotiomycetidae</taxon>
        <taxon>Eurotiales</taxon>
        <taxon>Aspergillaceae</taxon>
        <taxon>Penicillium</taxon>
    </lineage>
</organism>